<accession>A0AAV3UH70</accession>
<reference evidence="2 3" key="1">
    <citation type="journal article" date="2019" name="Int. J. Syst. Evol. Microbiol.">
        <title>The Global Catalogue of Microorganisms (GCM) 10K type strain sequencing project: providing services to taxonomists for standard genome sequencing and annotation.</title>
        <authorList>
            <consortium name="The Broad Institute Genomics Platform"/>
            <consortium name="The Broad Institute Genome Sequencing Center for Infectious Disease"/>
            <person name="Wu L."/>
            <person name="Ma J."/>
        </authorList>
    </citation>
    <scope>NUCLEOTIDE SEQUENCE [LARGE SCALE GENOMIC DNA]</scope>
    <source>
        <strain evidence="2 3">JCM 17504</strain>
    </source>
</reference>
<gene>
    <name evidence="2" type="ORF">GCM10025751_23180</name>
</gene>
<organism evidence="2 3">
    <name type="scientific">Haladaptatus pallidirubidus</name>
    <dbReference type="NCBI Taxonomy" id="1008152"/>
    <lineage>
        <taxon>Archaea</taxon>
        <taxon>Methanobacteriati</taxon>
        <taxon>Methanobacteriota</taxon>
        <taxon>Stenosarchaea group</taxon>
        <taxon>Halobacteria</taxon>
        <taxon>Halobacteriales</taxon>
        <taxon>Haladaptataceae</taxon>
        <taxon>Haladaptatus</taxon>
    </lineage>
</organism>
<dbReference type="InterPro" id="IPR040624">
    <property type="entry name" value="HalOD1"/>
</dbReference>
<evidence type="ECO:0000313" key="2">
    <source>
        <dbReference type="EMBL" id="GAA5049863.1"/>
    </source>
</evidence>
<dbReference type="Proteomes" id="UP001501729">
    <property type="component" value="Unassembled WGS sequence"/>
</dbReference>
<dbReference type="RefSeq" id="WP_227777315.1">
    <property type="nucleotide sequence ID" value="NZ_BAABKX010000007.1"/>
</dbReference>
<keyword evidence="3" id="KW-1185">Reference proteome</keyword>
<comment type="caution">
    <text evidence="2">The sequence shown here is derived from an EMBL/GenBank/DDBJ whole genome shotgun (WGS) entry which is preliminary data.</text>
</comment>
<proteinExistence type="predicted"/>
<dbReference type="GeneID" id="68615426"/>
<evidence type="ECO:0000313" key="3">
    <source>
        <dbReference type="Proteomes" id="UP001501729"/>
    </source>
</evidence>
<protein>
    <recommendedName>
        <fullName evidence="1">Halobacterial output domain-containing protein</fullName>
    </recommendedName>
</protein>
<evidence type="ECO:0000259" key="1">
    <source>
        <dbReference type="Pfam" id="PF18545"/>
    </source>
</evidence>
<feature type="domain" description="Halobacterial output" evidence="1">
    <location>
        <begin position="29"/>
        <end position="100"/>
    </location>
</feature>
<sequence>MSNDTPLDTENREQVTTTPHYLEFDPITDSVSEELIKTVATLNNADPAELALLADFIDPDALDALFKPRMDGTPRETDGQVEFNYDSYHVTVDSGGTITLEYAESVTNS</sequence>
<dbReference type="EMBL" id="BAABKX010000007">
    <property type="protein sequence ID" value="GAA5049863.1"/>
    <property type="molecule type" value="Genomic_DNA"/>
</dbReference>
<dbReference type="AlphaFoldDB" id="A0AAV3UH70"/>
<dbReference type="Pfam" id="PF18545">
    <property type="entry name" value="HalOD1"/>
    <property type="match status" value="1"/>
</dbReference>
<name>A0AAV3UH70_9EURY</name>